<dbReference type="AlphaFoldDB" id="A0A9K3KX53"/>
<dbReference type="PANTHER" id="PTHR44094:SF8">
    <property type="entry name" value="DNAJ HEAT SHOCK N-TERMINAL DOMAIN-CONTAINING PROTEIN-RELATED"/>
    <property type="match status" value="1"/>
</dbReference>
<dbReference type="InterPro" id="IPR018253">
    <property type="entry name" value="DnaJ_domain_CS"/>
</dbReference>
<dbReference type="EMBL" id="JAGRRH010000017">
    <property type="protein sequence ID" value="KAG7351635.1"/>
    <property type="molecule type" value="Genomic_DNA"/>
</dbReference>
<dbReference type="Pfam" id="PF14308">
    <property type="entry name" value="DnaJ-X"/>
    <property type="match status" value="1"/>
</dbReference>
<feature type="compositionally biased region" description="Basic and acidic residues" evidence="1">
    <location>
        <begin position="157"/>
        <end position="166"/>
    </location>
</feature>
<feature type="compositionally biased region" description="Basic and acidic residues" evidence="1">
    <location>
        <begin position="11"/>
        <end position="23"/>
    </location>
</feature>
<evidence type="ECO:0000256" key="2">
    <source>
        <dbReference type="SAM" id="Phobius"/>
    </source>
</evidence>
<feature type="compositionally biased region" description="Basic and acidic residues" evidence="1">
    <location>
        <begin position="247"/>
        <end position="256"/>
    </location>
</feature>
<feature type="transmembrane region" description="Helical" evidence="2">
    <location>
        <begin position="49"/>
        <end position="69"/>
    </location>
</feature>
<dbReference type="PROSITE" id="PS00636">
    <property type="entry name" value="DNAJ_1"/>
    <property type="match status" value="1"/>
</dbReference>
<evidence type="ECO:0000256" key="1">
    <source>
        <dbReference type="SAM" id="MobiDB-lite"/>
    </source>
</evidence>
<feature type="transmembrane region" description="Helical" evidence="2">
    <location>
        <begin position="81"/>
        <end position="104"/>
    </location>
</feature>
<dbReference type="InterPro" id="IPR001623">
    <property type="entry name" value="DnaJ_domain"/>
</dbReference>
<dbReference type="Proteomes" id="UP000693970">
    <property type="component" value="Unassembled WGS sequence"/>
</dbReference>
<dbReference type="OrthoDB" id="10250354at2759"/>
<feature type="region of interest" description="Disordered" evidence="1">
    <location>
        <begin position="245"/>
        <end position="266"/>
    </location>
</feature>
<sequence>MSSEAQKTKKSKEELEREQKEAAEQLSQILKTSKPKNIGQGLGRGLNNILAGAVGGVGIAVMAPTLGLAAGLRGGGIVGGAFGLTAGAVVGVLGAAGLIVGGAVSGVTQIVRGVIAHPEAMMAPRQGKWWNDATGSWTLTDLSKTNVPDNDDDILGDIERGLDSHDNNSNNNNNQPDSSGEVVDVYYYEALEIDTTADDQKIKRQYYLMARKYHPDKNPGDVEAAEKFKTIAEAYQVLSDPQLRNKYNKEGRDGLSGDKTSTNDGHKPDASLLLAFLFGSDQFDDYVGRLATSTSAMLGDTPKLSLKDARTLQERRVTRLAINMVNRVSSWVAGDFEVTESNWTKEAETLSKASYGWELLQVIGMSYEVTALQFLGSADSGLGLPSIAKWAEGKKAKNRMAKAGTKNQWETMMATVDAMKVQAQFQEKLQAASSDDEKQALQREMQEATTGIMLRIIWTTTTVDIMSSIHEACQMVFFDQSVDKETRKLRAQAIKKLGEIFQSISGPQYPDGEKKDAKALFEEAAMAATLETIRRKDEATYEAGGYDHH</sequence>
<dbReference type="InterPro" id="IPR052423">
    <property type="entry name" value="EMIR"/>
</dbReference>
<accession>A0A9K3KX53</accession>
<dbReference type="SMART" id="SM00271">
    <property type="entry name" value="DnaJ"/>
    <property type="match status" value="1"/>
</dbReference>
<evidence type="ECO:0000313" key="4">
    <source>
        <dbReference type="EMBL" id="KAG7351635.1"/>
    </source>
</evidence>
<dbReference type="PANTHER" id="PTHR44094">
    <property type="entry name" value="DNAJ HEAT SHOCK N-TERMINAL DOMAIN-CONTAINING PROTEIN"/>
    <property type="match status" value="1"/>
</dbReference>
<evidence type="ECO:0000313" key="6">
    <source>
        <dbReference type="Proteomes" id="UP000693970"/>
    </source>
</evidence>
<keyword evidence="2" id="KW-0472">Membrane</keyword>
<dbReference type="PROSITE" id="PS50076">
    <property type="entry name" value="DNAJ_2"/>
    <property type="match status" value="1"/>
</dbReference>
<evidence type="ECO:0000259" key="3">
    <source>
        <dbReference type="PROSITE" id="PS50076"/>
    </source>
</evidence>
<feature type="region of interest" description="Disordered" evidence="1">
    <location>
        <begin position="1"/>
        <end position="24"/>
    </location>
</feature>
<name>A0A9K3KX53_9STRA</name>
<organism evidence="4 6">
    <name type="scientific">Nitzschia inconspicua</name>
    <dbReference type="NCBI Taxonomy" id="303405"/>
    <lineage>
        <taxon>Eukaryota</taxon>
        <taxon>Sar</taxon>
        <taxon>Stramenopiles</taxon>
        <taxon>Ochrophyta</taxon>
        <taxon>Bacillariophyta</taxon>
        <taxon>Bacillariophyceae</taxon>
        <taxon>Bacillariophycidae</taxon>
        <taxon>Bacillariales</taxon>
        <taxon>Bacillariaceae</taxon>
        <taxon>Nitzschia</taxon>
    </lineage>
</organism>
<feature type="domain" description="J" evidence="3">
    <location>
        <begin position="186"/>
        <end position="251"/>
    </location>
</feature>
<gene>
    <name evidence="4" type="ORF">IV203_007683</name>
    <name evidence="5" type="ORF">IV203_028404</name>
</gene>
<reference evidence="4" key="2">
    <citation type="submission" date="2021-04" db="EMBL/GenBank/DDBJ databases">
        <authorList>
            <person name="Podell S."/>
        </authorList>
    </citation>
    <scope>NUCLEOTIDE SEQUENCE</scope>
    <source>
        <strain evidence="4">Hildebrandi</strain>
    </source>
</reference>
<dbReference type="CDD" id="cd06257">
    <property type="entry name" value="DnaJ"/>
    <property type="match status" value="1"/>
</dbReference>
<proteinExistence type="predicted"/>
<reference evidence="4" key="1">
    <citation type="journal article" date="2021" name="Sci. Rep.">
        <title>Diploid genomic architecture of Nitzschia inconspicua, an elite biomass production diatom.</title>
        <authorList>
            <person name="Oliver A."/>
            <person name="Podell S."/>
            <person name="Pinowska A."/>
            <person name="Traller J.C."/>
            <person name="Smith S.R."/>
            <person name="McClure R."/>
            <person name="Beliaev A."/>
            <person name="Bohutskyi P."/>
            <person name="Hill E.A."/>
            <person name="Rabines A."/>
            <person name="Zheng H."/>
            <person name="Allen L.Z."/>
            <person name="Kuo A."/>
            <person name="Grigoriev I.V."/>
            <person name="Allen A.E."/>
            <person name="Hazlebeck D."/>
            <person name="Allen E.E."/>
        </authorList>
    </citation>
    <scope>NUCLEOTIDE SEQUENCE</scope>
    <source>
        <strain evidence="4">Hildebrandi</strain>
    </source>
</reference>
<feature type="region of interest" description="Disordered" evidence="1">
    <location>
        <begin position="141"/>
        <end position="180"/>
    </location>
</feature>
<comment type="caution">
    <text evidence="4">The sequence shown here is derived from an EMBL/GenBank/DDBJ whole genome shotgun (WGS) entry which is preliminary data.</text>
</comment>
<dbReference type="Pfam" id="PF00226">
    <property type="entry name" value="DnaJ"/>
    <property type="match status" value="1"/>
</dbReference>
<dbReference type="EMBL" id="JAGRRH010000007">
    <property type="protein sequence ID" value="KAG7365734.1"/>
    <property type="molecule type" value="Genomic_DNA"/>
</dbReference>
<dbReference type="InterPro" id="IPR026894">
    <property type="entry name" value="DnaJ_X"/>
</dbReference>
<evidence type="ECO:0000313" key="5">
    <source>
        <dbReference type="EMBL" id="KAG7365734.1"/>
    </source>
</evidence>
<keyword evidence="2" id="KW-1133">Transmembrane helix</keyword>
<protein>
    <submittedName>
        <fullName evidence="4">Chaperone protein DnaJ</fullName>
    </submittedName>
</protein>
<keyword evidence="6" id="KW-1185">Reference proteome</keyword>
<keyword evidence="2" id="KW-0812">Transmembrane</keyword>